<keyword evidence="2" id="KW-1185">Reference proteome</keyword>
<organism evidence="1 2">
    <name type="scientific">Simplicispira metamorpha</name>
    <dbReference type="NCBI Taxonomy" id="80881"/>
    <lineage>
        <taxon>Bacteria</taxon>
        <taxon>Pseudomonadati</taxon>
        <taxon>Pseudomonadota</taxon>
        <taxon>Betaproteobacteria</taxon>
        <taxon>Burkholderiales</taxon>
        <taxon>Comamonadaceae</taxon>
        <taxon>Simplicispira</taxon>
    </lineage>
</organism>
<evidence type="ECO:0000313" key="1">
    <source>
        <dbReference type="EMBL" id="TCP19407.1"/>
    </source>
</evidence>
<comment type="caution">
    <text evidence="1">The sequence shown here is derived from an EMBL/GenBank/DDBJ whole genome shotgun (WGS) entry which is preliminary data.</text>
</comment>
<proteinExistence type="predicted"/>
<reference evidence="1 2" key="1">
    <citation type="submission" date="2019-03" db="EMBL/GenBank/DDBJ databases">
        <title>Genomic Encyclopedia of Type Strains, Phase IV (KMG-IV): sequencing the most valuable type-strain genomes for metagenomic binning, comparative biology and taxonomic classification.</title>
        <authorList>
            <person name="Goeker M."/>
        </authorList>
    </citation>
    <scope>NUCLEOTIDE SEQUENCE [LARGE SCALE GENOMIC DNA]</scope>
    <source>
        <strain evidence="1 2">DSM 1837</strain>
    </source>
</reference>
<evidence type="ECO:0000313" key="2">
    <source>
        <dbReference type="Proteomes" id="UP000295182"/>
    </source>
</evidence>
<sequence>MAGHGQDKVTDDNPVGLGQLCLTIPGRIGRGRLWTGFGLRLHLPVRRTRAHALQHRAVTDQLDALYPLDLPGV</sequence>
<protein>
    <submittedName>
        <fullName evidence="1">Uncharacterized protein</fullName>
    </submittedName>
</protein>
<dbReference type="EMBL" id="SLXH01000005">
    <property type="protein sequence ID" value="TCP19407.1"/>
    <property type="molecule type" value="Genomic_DNA"/>
</dbReference>
<dbReference type="Proteomes" id="UP000295182">
    <property type="component" value="Unassembled WGS sequence"/>
</dbReference>
<name>A0A4R2NDX7_9BURK</name>
<accession>A0A4R2NDX7</accession>
<gene>
    <name evidence="1" type="ORF">EV674_10585</name>
</gene>
<dbReference type="AlphaFoldDB" id="A0A4R2NDX7"/>